<dbReference type="Proteomes" id="UP000000556">
    <property type="component" value="Chromosome"/>
</dbReference>
<accession>A0A140FW96</accession>
<name>A0A140FW96_PSEPK</name>
<evidence type="ECO:0000313" key="1">
    <source>
        <dbReference type="EMBL" id="AMM02879.1"/>
    </source>
</evidence>
<dbReference type="EMBL" id="AE015451">
    <property type="protein sequence ID" value="AMM02879.1"/>
    <property type="molecule type" value="Genomic_DNA"/>
</dbReference>
<proteinExistence type="predicted"/>
<dbReference type="KEGG" id="ppu:PP_5542"/>
<organism evidence="1 2">
    <name type="scientific">Pseudomonas putida (strain ATCC 47054 / DSM 6125 / CFBP 8728 / NCIMB 11950 / KT2440)</name>
    <dbReference type="NCBI Taxonomy" id="160488"/>
    <lineage>
        <taxon>Bacteria</taxon>
        <taxon>Pseudomonadati</taxon>
        <taxon>Pseudomonadota</taxon>
        <taxon>Gammaproteobacteria</taxon>
        <taxon>Pseudomonadales</taxon>
        <taxon>Pseudomonadaceae</taxon>
        <taxon>Pseudomonas</taxon>
    </lineage>
</organism>
<reference evidence="1 2" key="2">
    <citation type="journal article" date="2016" name="Environ. Microbiol.">
        <title>The revisited genome of Pseudomonas putida KT2440 enlightens its value as a robust metabolic chassis.</title>
        <authorList>
            <person name="Belda E."/>
            <person name="van Heck R.G."/>
            <person name="Lopez-Sanchez M.J."/>
            <person name="Cruveiller S."/>
            <person name="Barbe V."/>
            <person name="Fraser C."/>
            <person name="Klenk H.P."/>
            <person name="Petersen J."/>
            <person name="Morgat A."/>
            <person name="Nikel P.I."/>
            <person name="Vallenet D."/>
            <person name="Rouy Z."/>
            <person name="Sekowska A."/>
            <person name="Martins Dos Santos V.A."/>
            <person name="de Lorenzo V."/>
            <person name="Danchin A."/>
            <person name="Medigue C."/>
        </authorList>
    </citation>
    <scope>NUCLEOTIDE SEQUENCE [LARGE SCALE GENOMIC DNA]</scope>
    <source>
        <strain evidence="2">ATCC 47054 / DSM 6125 / CFBP 8728 / NCIMB 11950 / KT2440</strain>
    </source>
</reference>
<gene>
    <name evidence="1" type="ordered locus">PP_5542</name>
</gene>
<keyword evidence="2" id="KW-1185">Reference proteome</keyword>
<dbReference type="BioCyc" id="PPUT160488:G1G01-3120-MONOMER"/>
<dbReference type="OrthoDB" id="6966859at2"/>
<dbReference type="AlphaFoldDB" id="A0A140FW96"/>
<evidence type="ECO:0000313" key="2">
    <source>
        <dbReference type="Proteomes" id="UP000000556"/>
    </source>
</evidence>
<reference evidence="1 2" key="1">
    <citation type="journal article" date="2002" name="Environ. Microbiol.">
        <title>Complete genome sequence and comparative analysis of the metabolically versatile Pseudomonas putida KT2440.</title>
        <authorList>
            <person name="Nelson K.E."/>
            <person name="Weinel C."/>
            <person name="Paulsen I.T."/>
            <person name="Dodson R.J."/>
            <person name="Hilbert H."/>
            <person name="Martins dos Santos V.A."/>
            <person name="Fouts D.E."/>
            <person name="Gill S.R."/>
            <person name="Pop M."/>
            <person name="Holmes M."/>
            <person name="Brinkac L."/>
            <person name="Beanan M."/>
            <person name="DeBoy R.T."/>
            <person name="Daugherty S."/>
            <person name="Kolonay J."/>
            <person name="Madupu R."/>
            <person name="Nelson W."/>
            <person name="White O."/>
            <person name="Peterson J."/>
            <person name="Khouri H."/>
            <person name="Hance I."/>
            <person name="Chris Lee P."/>
            <person name="Holtzapple E."/>
            <person name="Scanlan D."/>
            <person name="Tran K."/>
            <person name="Moazzez A."/>
            <person name="Utterback T."/>
            <person name="Rizzo M."/>
            <person name="Lee K."/>
            <person name="Kosack D."/>
            <person name="Moestl D."/>
            <person name="Wedler H."/>
            <person name="Lauber J."/>
            <person name="Stjepandic D."/>
            <person name="Hoheisel J."/>
            <person name="Straetz M."/>
            <person name="Heim S."/>
            <person name="Kiewitz C."/>
            <person name="Eisen J.A."/>
            <person name="Timmis K.N."/>
            <person name="Dusterhoft A."/>
            <person name="Tummler B."/>
            <person name="Fraser C.M."/>
        </authorList>
    </citation>
    <scope>NUCLEOTIDE SEQUENCE [LARGE SCALE GENOMIC DNA]</scope>
    <source>
        <strain evidence="2">ATCC 47054 / DSM 6125 / CFBP 8728 / NCIMB 11950 / KT2440</strain>
    </source>
</reference>
<protein>
    <submittedName>
        <fullName evidence="1">Uncharacterized protein</fullName>
    </submittedName>
</protein>
<sequence length="89" mass="9765">MEKVMSLQSTSHDLYVHSYLGYQASIYVLWESSVEFPTGMLVEVGKPGATARTLRVSRPFSSSTEAILEGKVMAEQYVESQKSGACAAR</sequence>